<dbReference type="Proteomes" id="UP000461730">
    <property type="component" value="Unassembled WGS sequence"/>
</dbReference>
<name>A0A7K1U9Z7_9BACT</name>
<proteinExistence type="predicted"/>
<evidence type="ECO:0008006" key="3">
    <source>
        <dbReference type="Google" id="ProtNLM"/>
    </source>
</evidence>
<evidence type="ECO:0000313" key="2">
    <source>
        <dbReference type="Proteomes" id="UP000461730"/>
    </source>
</evidence>
<organism evidence="1 2">
    <name type="scientific">Chitinophaga tropicalis</name>
    <dbReference type="NCBI Taxonomy" id="2683588"/>
    <lineage>
        <taxon>Bacteria</taxon>
        <taxon>Pseudomonadati</taxon>
        <taxon>Bacteroidota</taxon>
        <taxon>Chitinophagia</taxon>
        <taxon>Chitinophagales</taxon>
        <taxon>Chitinophagaceae</taxon>
        <taxon>Chitinophaga</taxon>
    </lineage>
</organism>
<gene>
    <name evidence="1" type="ORF">GO493_23200</name>
</gene>
<reference evidence="1 2" key="1">
    <citation type="submission" date="2019-12" db="EMBL/GenBank/DDBJ databases">
        <title>Chitinophaga sp. strain ysch24 (GDMCC 1.1355), whole genome shotgun sequence.</title>
        <authorList>
            <person name="Zhang X."/>
        </authorList>
    </citation>
    <scope>NUCLEOTIDE SEQUENCE [LARGE SCALE GENOMIC DNA]</scope>
    <source>
        <strain evidence="2">ysch24</strain>
    </source>
</reference>
<evidence type="ECO:0000313" key="1">
    <source>
        <dbReference type="EMBL" id="MVT11194.1"/>
    </source>
</evidence>
<dbReference type="EMBL" id="WRXN01000012">
    <property type="protein sequence ID" value="MVT11194.1"/>
    <property type="molecule type" value="Genomic_DNA"/>
</dbReference>
<keyword evidence="2" id="KW-1185">Reference proteome</keyword>
<sequence>MLQQEDILWKGVLEEVFEDFIRFLYPEANKVFDFTRGITFLDKELEQLYTDENNRYSPRLADKLAKVYTLDGKEEWILIHVEVQGTFKKDFALRMFTYYYRIFDKYQRRISACAILTEPVLKPRSDTYRQEFMGTKICYQFNVYKIAEQGEAELRASDNLFALAVLIAKSKFLGKNISDSAERDQLLLSFKRELLRELNQRSIPAAKIRVLMAFLKDYVHFENEKNEKIFNNEIQKAKTMDIEEFLKECSRIEGVRVGLQRGIKKGMKMGIRKVEERLTNRLLTSTNYSQEKIAELLNVPLSFVESVHGQMKKVKN</sequence>
<accession>A0A7K1U9Z7</accession>
<dbReference type="AlphaFoldDB" id="A0A7K1U9Z7"/>
<dbReference type="PANTHER" id="PTHR35586:SF1">
    <property type="entry name" value="SLL1691 PROTEIN"/>
    <property type="match status" value="1"/>
</dbReference>
<comment type="caution">
    <text evidence="1">The sequence shown here is derived from an EMBL/GenBank/DDBJ whole genome shotgun (WGS) entry which is preliminary data.</text>
</comment>
<dbReference type="RefSeq" id="WP_157308623.1">
    <property type="nucleotide sequence ID" value="NZ_WRXN01000012.1"/>
</dbReference>
<protein>
    <recommendedName>
        <fullName evidence="3">Transposase (putative) YhgA-like domain-containing protein</fullName>
    </recommendedName>
</protein>
<dbReference type="PANTHER" id="PTHR35586">
    <property type="entry name" value="SLL1691 PROTEIN"/>
    <property type="match status" value="1"/>
</dbReference>